<dbReference type="InterPro" id="IPR001594">
    <property type="entry name" value="Palmitoyltrfase_DHHC"/>
</dbReference>
<dbReference type="EC" id="2.3.1.225" evidence="7"/>
<evidence type="ECO:0000259" key="8">
    <source>
        <dbReference type="Pfam" id="PF01529"/>
    </source>
</evidence>
<evidence type="ECO:0000256" key="4">
    <source>
        <dbReference type="ARBA" id="ARBA00022989"/>
    </source>
</evidence>
<feature type="transmembrane region" description="Helical" evidence="7">
    <location>
        <begin position="173"/>
        <end position="198"/>
    </location>
</feature>
<dbReference type="GO" id="GO:0005794">
    <property type="term" value="C:Golgi apparatus"/>
    <property type="evidence" value="ECO:0007669"/>
    <property type="project" value="TreeGrafter"/>
</dbReference>
<dbReference type="PANTHER" id="PTHR22883">
    <property type="entry name" value="ZINC FINGER DHHC DOMAIN CONTAINING PROTEIN"/>
    <property type="match status" value="1"/>
</dbReference>
<dbReference type="PANTHER" id="PTHR22883:SF386">
    <property type="entry name" value="PALMITOYLTRANSFERASE"/>
    <property type="match status" value="1"/>
</dbReference>
<keyword evidence="4 7" id="KW-1133">Transmembrane helix</keyword>
<sequence>MAKLTKFKLVLLNISGALYTALYWTAKSSSLLDGRGFEQRTGFALNGQFVANNKKGNVSLPIQNGKLPLFSNAEQLAPKSFTKYAICEDGTYVGLNSLREELHGVFSDQINNNNSPCKYCHQCKQVVPRRCHHCPLCGICVLRKDHHCLMLGGCAGLANQVSMVRWSLGWETAFNMGMAVLFSFSFASALGATGFFVFQMIYTLNGCTMYDYHRSGPKRIECDGKT</sequence>
<evidence type="ECO:0000313" key="9">
    <source>
        <dbReference type="Proteomes" id="UP000095281"/>
    </source>
</evidence>
<keyword evidence="2 7" id="KW-0808">Transferase</keyword>
<dbReference type="GO" id="GO:0019706">
    <property type="term" value="F:protein-cysteine S-palmitoyltransferase activity"/>
    <property type="evidence" value="ECO:0007669"/>
    <property type="project" value="UniProtKB-EC"/>
</dbReference>
<protein>
    <recommendedName>
        <fullName evidence="7">Palmitoyltransferase</fullName>
        <ecNumber evidence="7">2.3.1.225</ecNumber>
    </recommendedName>
</protein>
<comment type="caution">
    <text evidence="7">Lacks conserved residue(s) required for the propagation of feature annotation.</text>
</comment>
<dbReference type="PROSITE" id="PS50216">
    <property type="entry name" value="DHHC"/>
    <property type="match status" value="1"/>
</dbReference>
<feature type="domain" description="Palmitoyltransferase DHHC" evidence="8">
    <location>
        <begin position="117"/>
        <end position="160"/>
    </location>
</feature>
<evidence type="ECO:0000256" key="2">
    <source>
        <dbReference type="ARBA" id="ARBA00022679"/>
    </source>
</evidence>
<dbReference type="GO" id="GO:0005783">
    <property type="term" value="C:endoplasmic reticulum"/>
    <property type="evidence" value="ECO:0007669"/>
    <property type="project" value="TreeGrafter"/>
</dbReference>
<comment type="catalytic activity">
    <reaction evidence="7">
        <text>L-cysteinyl-[protein] + hexadecanoyl-CoA = S-hexadecanoyl-L-cysteinyl-[protein] + CoA</text>
        <dbReference type="Rhea" id="RHEA:36683"/>
        <dbReference type="Rhea" id="RHEA-COMP:10131"/>
        <dbReference type="Rhea" id="RHEA-COMP:11032"/>
        <dbReference type="ChEBI" id="CHEBI:29950"/>
        <dbReference type="ChEBI" id="CHEBI:57287"/>
        <dbReference type="ChEBI" id="CHEBI:57379"/>
        <dbReference type="ChEBI" id="CHEBI:74151"/>
        <dbReference type="EC" id="2.3.1.225"/>
    </reaction>
</comment>
<evidence type="ECO:0000256" key="1">
    <source>
        <dbReference type="ARBA" id="ARBA00004141"/>
    </source>
</evidence>
<reference evidence="10" key="1">
    <citation type="submission" date="2016-11" db="UniProtKB">
        <authorList>
            <consortium name="WormBaseParasite"/>
        </authorList>
    </citation>
    <scope>IDENTIFICATION</scope>
</reference>
<evidence type="ECO:0000256" key="6">
    <source>
        <dbReference type="ARBA" id="ARBA00023315"/>
    </source>
</evidence>
<dbReference type="WBParaSite" id="MhA1_Contig334.frz3.gene16">
    <property type="protein sequence ID" value="MhA1_Contig334.frz3.gene16"/>
    <property type="gene ID" value="MhA1_Contig334.frz3.gene16"/>
</dbReference>
<evidence type="ECO:0000256" key="3">
    <source>
        <dbReference type="ARBA" id="ARBA00022692"/>
    </source>
</evidence>
<dbReference type="GO" id="GO:0006612">
    <property type="term" value="P:protein targeting to membrane"/>
    <property type="evidence" value="ECO:0007669"/>
    <property type="project" value="TreeGrafter"/>
</dbReference>
<dbReference type="InterPro" id="IPR039859">
    <property type="entry name" value="PFA4/ZDH16/20/ERF2-like"/>
</dbReference>
<dbReference type="Proteomes" id="UP000095281">
    <property type="component" value="Unplaced"/>
</dbReference>
<dbReference type="Pfam" id="PF01529">
    <property type="entry name" value="DHHC"/>
    <property type="match status" value="1"/>
</dbReference>
<keyword evidence="9" id="KW-1185">Reference proteome</keyword>
<evidence type="ECO:0000256" key="7">
    <source>
        <dbReference type="RuleBase" id="RU079119"/>
    </source>
</evidence>
<evidence type="ECO:0000313" key="10">
    <source>
        <dbReference type="WBParaSite" id="MhA1_Contig334.frz3.gene16"/>
    </source>
</evidence>
<keyword evidence="3 7" id="KW-0812">Transmembrane</keyword>
<comment type="domain">
    <text evidence="7">The DHHC domain is required for palmitoyltransferase activity.</text>
</comment>
<name>A0A1I8BMR5_MELHA</name>
<dbReference type="GO" id="GO:0016020">
    <property type="term" value="C:membrane"/>
    <property type="evidence" value="ECO:0007669"/>
    <property type="project" value="UniProtKB-SubCell"/>
</dbReference>
<dbReference type="AlphaFoldDB" id="A0A1I8BMR5"/>
<accession>A0A1I8BMR5</accession>
<keyword evidence="6 7" id="KW-0012">Acyltransferase</keyword>
<organism evidence="9 10">
    <name type="scientific">Meloidogyne hapla</name>
    <name type="common">Root-knot nematode worm</name>
    <dbReference type="NCBI Taxonomy" id="6305"/>
    <lineage>
        <taxon>Eukaryota</taxon>
        <taxon>Metazoa</taxon>
        <taxon>Ecdysozoa</taxon>
        <taxon>Nematoda</taxon>
        <taxon>Chromadorea</taxon>
        <taxon>Rhabditida</taxon>
        <taxon>Tylenchina</taxon>
        <taxon>Tylenchomorpha</taxon>
        <taxon>Tylenchoidea</taxon>
        <taxon>Meloidogynidae</taxon>
        <taxon>Meloidogyninae</taxon>
        <taxon>Meloidogyne</taxon>
    </lineage>
</organism>
<comment type="similarity">
    <text evidence="7">Belongs to the DHHC palmitoyltransferase family.</text>
</comment>
<keyword evidence="5 7" id="KW-0472">Membrane</keyword>
<evidence type="ECO:0000256" key="5">
    <source>
        <dbReference type="ARBA" id="ARBA00023136"/>
    </source>
</evidence>
<proteinExistence type="inferred from homology"/>
<comment type="subcellular location">
    <subcellularLocation>
        <location evidence="1">Membrane</location>
        <topology evidence="1">Multi-pass membrane protein</topology>
    </subcellularLocation>
</comment>